<dbReference type="InterPro" id="IPR013087">
    <property type="entry name" value="Znf_C2H2_type"/>
</dbReference>
<dbReference type="Pfam" id="PF00096">
    <property type="entry name" value="zf-C2H2"/>
    <property type="match status" value="1"/>
</dbReference>
<evidence type="ECO:0000259" key="2">
    <source>
        <dbReference type="PROSITE" id="PS50157"/>
    </source>
</evidence>
<feature type="domain" description="C2H2-type" evidence="2">
    <location>
        <begin position="31"/>
        <end position="58"/>
    </location>
</feature>
<dbReference type="GO" id="GO:0008270">
    <property type="term" value="F:zinc ion binding"/>
    <property type="evidence" value="ECO:0007669"/>
    <property type="project" value="UniProtKB-KW"/>
</dbReference>
<dbReference type="OrthoDB" id="407106at2759"/>
<dbReference type="EMBL" id="CVRI01000010">
    <property type="protein sequence ID" value="CRK89087.1"/>
    <property type="molecule type" value="Genomic_DNA"/>
</dbReference>
<evidence type="ECO:0000313" key="3">
    <source>
        <dbReference type="EMBL" id="CRK89087.1"/>
    </source>
</evidence>
<keyword evidence="1" id="KW-0479">Metal-binding</keyword>
<sequence>MIFEKEHFEVLMTKCLISFNLDQDACTSETHDCPQCFKSYNYRRNLLRHQKYECGVAAKETCDYCSYVTRYKHSLKSHLQSQHYEKLAKVIE</sequence>
<evidence type="ECO:0000256" key="1">
    <source>
        <dbReference type="PROSITE-ProRule" id="PRU00042"/>
    </source>
</evidence>
<dbReference type="SMART" id="SM00355">
    <property type="entry name" value="ZnF_C2H2"/>
    <property type="match status" value="2"/>
</dbReference>
<dbReference type="SUPFAM" id="SSF57667">
    <property type="entry name" value="beta-beta-alpha zinc fingers"/>
    <property type="match status" value="1"/>
</dbReference>
<gene>
    <name evidence="3" type="primary">similar to GA30442</name>
    <name evidence="3" type="ORF">CLUMA_CG002784</name>
</gene>
<name>A0A1J1HLZ9_9DIPT</name>
<dbReference type="Proteomes" id="UP000183832">
    <property type="component" value="Unassembled WGS sequence"/>
</dbReference>
<protein>
    <submittedName>
        <fullName evidence="3">CLUMA_CG002784, isoform A</fullName>
    </submittedName>
</protein>
<proteinExistence type="predicted"/>
<accession>A0A1J1HLZ9</accession>
<dbReference type="PROSITE" id="PS50157">
    <property type="entry name" value="ZINC_FINGER_C2H2_2"/>
    <property type="match status" value="1"/>
</dbReference>
<dbReference type="AlphaFoldDB" id="A0A1J1HLZ9"/>
<keyword evidence="1" id="KW-0863">Zinc-finger</keyword>
<keyword evidence="1" id="KW-0862">Zinc</keyword>
<keyword evidence="4" id="KW-1185">Reference proteome</keyword>
<reference evidence="3 4" key="1">
    <citation type="submission" date="2015-04" db="EMBL/GenBank/DDBJ databases">
        <authorList>
            <person name="Syromyatnikov M.Y."/>
            <person name="Popov V.N."/>
        </authorList>
    </citation>
    <scope>NUCLEOTIDE SEQUENCE [LARGE SCALE GENOMIC DNA]</scope>
</reference>
<dbReference type="InterPro" id="IPR036236">
    <property type="entry name" value="Znf_C2H2_sf"/>
</dbReference>
<evidence type="ECO:0000313" key="4">
    <source>
        <dbReference type="Proteomes" id="UP000183832"/>
    </source>
</evidence>
<dbReference type="STRING" id="568069.A0A1J1HLZ9"/>
<organism evidence="3 4">
    <name type="scientific">Clunio marinus</name>
    <dbReference type="NCBI Taxonomy" id="568069"/>
    <lineage>
        <taxon>Eukaryota</taxon>
        <taxon>Metazoa</taxon>
        <taxon>Ecdysozoa</taxon>
        <taxon>Arthropoda</taxon>
        <taxon>Hexapoda</taxon>
        <taxon>Insecta</taxon>
        <taxon>Pterygota</taxon>
        <taxon>Neoptera</taxon>
        <taxon>Endopterygota</taxon>
        <taxon>Diptera</taxon>
        <taxon>Nematocera</taxon>
        <taxon>Chironomoidea</taxon>
        <taxon>Chironomidae</taxon>
        <taxon>Clunio</taxon>
    </lineage>
</organism>
<dbReference type="Gene3D" id="3.30.160.60">
    <property type="entry name" value="Classic Zinc Finger"/>
    <property type="match status" value="1"/>
</dbReference>